<evidence type="ECO:0000256" key="1">
    <source>
        <dbReference type="SAM" id="MobiDB-lite"/>
    </source>
</evidence>
<evidence type="ECO:0000259" key="4">
    <source>
        <dbReference type="Pfam" id="PF19033"/>
    </source>
</evidence>
<reference evidence="6" key="1">
    <citation type="submission" date="2015-01" db="EMBL/GenBank/DDBJ databases">
        <authorList>
            <person name="Aksoy S."/>
            <person name="Warren W."/>
            <person name="Wilson R.K."/>
        </authorList>
    </citation>
    <scope>NUCLEOTIDE SEQUENCE [LARGE SCALE GENOMIC DNA]</scope>
    <source>
        <strain evidence="6">IAEA</strain>
    </source>
</reference>
<feature type="region of interest" description="Disordered" evidence="1">
    <location>
        <begin position="492"/>
        <end position="541"/>
    </location>
</feature>
<feature type="compositionally biased region" description="Acidic residues" evidence="1">
    <location>
        <begin position="500"/>
        <end position="524"/>
    </location>
</feature>
<dbReference type="InterPro" id="IPR026091">
    <property type="entry name" value="HPS4"/>
</dbReference>
<dbReference type="Proteomes" id="UP000092460">
    <property type="component" value="Unassembled WGS sequence"/>
</dbReference>
<dbReference type="EMBL" id="JXJN01024172">
    <property type="status" value="NOT_ANNOTATED_CDS"/>
    <property type="molecule type" value="Genomic_DNA"/>
</dbReference>
<keyword evidence="6" id="KW-1185">Reference proteome</keyword>
<dbReference type="GO" id="GO:0031085">
    <property type="term" value="C:BLOC-3 complex"/>
    <property type="evidence" value="ECO:0007669"/>
    <property type="project" value="TreeGrafter"/>
</dbReference>
<dbReference type="GO" id="GO:0005085">
    <property type="term" value="F:guanyl-nucleotide exchange factor activity"/>
    <property type="evidence" value="ECO:0007669"/>
    <property type="project" value="TreeGrafter"/>
</dbReference>
<dbReference type="Pfam" id="PF19033">
    <property type="entry name" value="Intu_longin_3"/>
    <property type="match status" value="1"/>
</dbReference>
<accession>A0A1B0C1U0</accession>
<dbReference type="InterPro" id="IPR032675">
    <property type="entry name" value="LRR_dom_sf"/>
</dbReference>
<evidence type="ECO:0000313" key="6">
    <source>
        <dbReference type="Proteomes" id="UP000092460"/>
    </source>
</evidence>
<dbReference type="VEuPathDB" id="VectorBase:GPPI046795"/>
<keyword evidence="2" id="KW-0472">Membrane</keyword>
<reference evidence="5" key="2">
    <citation type="submission" date="2020-05" db="UniProtKB">
        <authorList>
            <consortium name="EnsemblMetazoa"/>
        </authorList>
    </citation>
    <scope>IDENTIFICATION</scope>
    <source>
        <strain evidence="5">IAEA</strain>
    </source>
</reference>
<dbReference type="PANTHER" id="PTHR14407:SF9">
    <property type="entry name" value="BLOC-3 COMPLEX MEMBER HPS4"/>
    <property type="match status" value="1"/>
</dbReference>
<evidence type="ECO:0000256" key="2">
    <source>
        <dbReference type="SAM" id="Phobius"/>
    </source>
</evidence>
<dbReference type="GO" id="GO:0006605">
    <property type="term" value="P:protein targeting"/>
    <property type="evidence" value="ECO:0007669"/>
    <property type="project" value="TreeGrafter"/>
</dbReference>
<dbReference type="InterPro" id="IPR043989">
    <property type="entry name" value="CCZ1/INTU/HSP4_longin_3"/>
</dbReference>
<feature type="domain" description="CCZ1/INTU/HSP4 first Longin" evidence="3">
    <location>
        <begin position="38"/>
        <end position="141"/>
    </location>
</feature>
<dbReference type="Pfam" id="PF19031">
    <property type="entry name" value="Intu_longin_1"/>
    <property type="match status" value="1"/>
</dbReference>
<dbReference type="GO" id="GO:0031410">
    <property type="term" value="C:cytoplasmic vesicle"/>
    <property type="evidence" value="ECO:0007669"/>
    <property type="project" value="TreeGrafter"/>
</dbReference>
<dbReference type="GO" id="GO:0016192">
    <property type="term" value="P:vesicle-mediated transport"/>
    <property type="evidence" value="ECO:0007669"/>
    <property type="project" value="InterPro"/>
</dbReference>
<name>A0A1B0C1U0_9MUSC</name>
<evidence type="ECO:0000259" key="3">
    <source>
        <dbReference type="Pfam" id="PF19031"/>
    </source>
</evidence>
<keyword evidence="2" id="KW-1133">Transmembrane helix</keyword>
<feature type="domain" description="CCZ1/INTU/HPS4 third Longin" evidence="4">
    <location>
        <begin position="802"/>
        <end position="893"/>
    </location>
</feature>
<sequence>MFSFNSSYYNFFDLLDAMLEEDREMEMANAHYDKRETMIVFVYDTECLKDESDDPVKAVLYFHPSWVSDTQKVALCGQLMGTSYFLKDCFFKPRIIALQNGKFVLKEFGRFILAVGTDRNISDYLLQHRVDLLTALVKFYHRDLQLVYDQFPLQSQYKNLSEKLYHIFETYLPILQYNGNIFQNIPKLRIPKTASNIFLEAIQILQCCQQTKGVLGGAILYHNKVVATQLTDYVTKQIVLTDPLHIRNTAEHLTATDFHIPHGVLMLSIYLDQQQYQKLQAEAQRAQNLQTTQLGSGPLPFQYSSKRKMKRDKSLIFTHIPEEGSSQISQDFSESLECTQQTLTPTKPKSLLCRPTHLPLRIKSYNNKELPESGIASINFDENDSYPEFIGRTSVCSTPMTENKVLAVGNMMSICANPEDENNSNNCSQDQQKTLHMNRCNTLRKDFEKFFHNFITNPNKLERRNSLADLQQSLKKFSKKITLKQFSQNFKTDVNRNGEGEAELSPDFIENDDDNSEENSDNSDENNRTSRTITDPTYPVFNSNGQPISRSLFQEFLEKYYKLWGEAAEESKQNNEIANLIEEFKEFDTELQKLDESIRSTTTAISQTTALKKDRNLNLDLNLEIKTKTPLDKKSLSLPLKSISLATPSMDRTSTISLINRKQLSNGVPLTPLMTKLSVLALNEDRSVWDSTPGTGIEIQTPLAASKIFTAKRNSLKCEDAVDALITLPAHSQNADGLQKAELYICGQQNMTLVLIMESGCSQQQKIVQKMFDICVAKFPHMESHLNQTLNINVDGEQQRDGSYSFMCIDSKWDALQRNGPWNPVEINTIECMHTDLLRNEQVTDLILRSYDSIFYAYKSGRTEIFYKEPAKEISGIPPPSDVMGNVITKAKTHLERDHSYTPNYHQHNLTCDNWKKESEATVGTCTRYTKFAILRCQGGVSNLKTISEQKSRKIDGVIFCGWPDKYFNPITTLQTLRNVKLLSIEYGVMKEISYRFPEMFYLQSINISWTRLSYVGPKTFKRIYNLRILDLRWNQLTHLDSPLILSETIEFFYLNGNPWNCTRNLKWLLTSETDDIVTDFRDLSCHDRKYKERHLLTVINYKMALKHTCQKYEDLKNCTCSMHHIVPKSHIPLYTVNCSYLNLYRLPAYLPDNTSSFYANGNKITDVSPLRNNDHYRYVDDIHLDNNMIESIDVLEGSYWFEHFRLLNLKGNRLRKIPVYALDNALDDNPHASLLSLSHNPWYCSCKFAMRFREILNKYNAILKDAWNVTCIYKHGDELKSSKVMSITREDVCKSRDETKIHFLDLLNVVLASLILFILGKLAYDYYYYKNYGRVPWIVMKLP</sequence>
<protein>
    <recommendedName>
        <fullName evidence="7">CCZ1/INTU/HSP4 first Longin domain-containing protein</fullName>
    </recommendedName>
</protein>
<dbReference type="SUPFAM" id="SSF52058">
    <property type="entry name" value="L domain-like"/>
    <property type="match status" value="1"/>
</dbReference>
<dbReference type="EnsemblMetazoa" id="GPPI046795-RA">
    <property type="protein sequence ID" value="GPPI046795-PA"/>
    <property type="gene ID" value="GPPI046795"/>
</dbReference>
<feature type="transmembrane region" description="Helical" evidence="2">
    <location>
        <begin position="1304"/>
        <end position="1325"/>
    </location>
</feature>
<dbReference type="GO" id="GO:0005765">
    <property type="term" value="C:lysosomal membrane"/>
    <property type="evidence" value="ECO:0007669"/>
    <property type="project" value="TreeGrafter"/>
</dbReference>
<dbReference type="InterPro" id="IPR001611">
    <property type="entry name" value="Leu-rich_rpt"/>
</dbReference>
<dbReference type="PANTHER" id="PTHR14407">
    <property type="entry name" value="HERMANSKY-PUDLAK SYNDROME 4 PROTEIN LIGHT-EAR PROTEIN-RELATED"/>
    <property type="match status" value="1"/>
</dbReference>
<proteinExistence type="predicted"/>
<keyword evidence="2" id="KW-0812">Transmembrane</keyword>
<organism evidence="5 6">
    <name type="scientific">Glossina palpalis gambiensis</name>
    <dbReference type="NCBI Taxonomy" id="67801"/>
    <lineage>
        <taxon>Eukaryota</taxon>
        <taxon>Metazoa</taxon>
        <taxon>Ecdysozoa</taxon>
        <taxon>Arthropoda</taxon>
        <taxon>Hexapoda</taxon>
        <taxon>Insecta</taxon>
        <taxon>Pterygota</taxon>
        <taxon>Neoptera</taxon>
        <taxon>Endopterygota</taxon>
        <taxon>Diptera</taxon>
        <taxon>Brachycera</taxon>
        <taxon>Muscomorpha</taxon>
        <taxon>Hippoboscoidea</taxon>
        <taxon>Glossinidae</taxon>
        <taxon>Glossina</taxon>
    </lineage>
</organism>
<evidence type="ECO:0008006" key="7">
    <source>
        <dbReference type="Google" id="ProtNLM"/>
    </source>
</evidence>
<feature type="compositionally biased region" description="Polar residues" evidence="1">
    <location>
        <begin position="529"/>
        <end position="541"/>
    </location>
</feature>
<evidence type="ECO:0000313" key="5">
    <source>
        <dbReference type="EnsemblMetazoa" id="GPPI046795-PA"/>
    </source>
</evidence>
<dbReference type="PROSITE" id="PS51450">
    <property type="entry name" value="LRR"/>
    <property type="match status" value="1"/>
</dbReference>
<dbReference type="Gene3D" id="3.80.10.10">
    <property type="entry name" value="Ribonuclease Inhibitor"/>
    <property type="match status" value="2"/>
</dbReference>
<dbReference type="InterPro" id="IPR043987">
    <property type="entry name" value="CCZ1/INTU/HSP4_longin_1"/>
</dbReference>
<dbReference type="GO" id="GO:0031267">
    <property type="term" value="F:small GTPase binding"/>
    <property type="evidence" value="ECO:0007669"/>
    <property type="project" value="TreeGrafter"/>
</dbReference>